<comment type="similarity">
    <text evidence="3">Belongs to the TRAFAC class YlqF/YawG GTPase family. RsgA subfamily.</text>
</comment>
<evidence type="ECO:0000256" key="2">
    <source>
        <dbReference type="ARBA" id="ARBA00023134"/>
    </source>
</evidence>
<feature type="binding site" evidence="3">
    <location>
        <position position="257"/>
    </location>
    <ligand>
        <name>Zn(2+)</name>
        <dbReference type="ChEBI" id="CHEBI:29105"/>
    </ligand>
</feature>
<dbReference type="InterPro" id="IPR030378">
    <property type="entry name" value="G_CP_dom"/>
</dbReference>
<keyword evidence="7" id="KW-1185">Reference proteome</keyword>
<evidence type="ECO:0000259" key="5">
    <source>
        <dbReference type="PROSITE" id="PS51721"/>
    </source>
</evidence>
<dbReference type="HAMAP" id="MF_01820">
    <property type="entry name" value="GTPase_RsgA"/>
    <property type="match status" value="1"/>
</dbReference>
<feature type="domain" description="CP-type G" evidence="5">
    <location>
        <begin position="77"/>
        <end position="233"/>
    </location>
</feature>
<dbReference type="Proteomes" id="UP000503096">
    <property type="component" value="Chromosome"/>
</dbReference>
<keyword evidence="3" id="KW-0699">rRNA-binding</keyword>
<keyword evidence="3" id="KW-0479">Metal-binding</keyword>
<keyword evidence="3" id="KW-0862">Zinc</keyword>
<dbReference type="GO" id="GO:0005737">
    <property type="term" value="C:cytoplasm"/>
    <property type="evidence" value="ECO:0007669"/>
    <property type="project" value="UniProtKB-SubCell"/>
</dbReference>
<dbReference type="InterPro" id="IPR010914">
    <property type="entry name" value="RsgA_GTPase_dom"/>
</dbReference>
<dbReference type="AlphaFoldDB" id="A0A6M4H4I3"/>
<evidence type="ECO:0000259" key="4">
    <source>
        <dbReference type="PROSITE" id="PS50936"/>
    </source>
</evidence>
<dbReference type="GO" id="GO:0046872">
    <property type="term" value="F:metal ion binding"/>
    <property type="evidence" value="ECO:0007669"/>
    <property type="project" value="UniProtKB-KW"/>
</dbReference>
<dbReference type="EMBL" id="CP053073">
    <property type="protein sequence ID" value="QJR14531.1"/>
    <property type="molecule type" value="Genomic_DNA"/>
</dbReference>
<reference evidence="6 7" key="1">
    <citation type="submission" date="2020-04" db="EMBL/GenBank/DDBJ databases">
        <title>Usitatibacter rugosus gen. nov., sp. nov. and Usitatibacter palustris sp. nov., novel members of Usitatibacteraceae fam. nov. within the order Nitrosomonadales isolated from soil.</title>
        <authorList>
            <person name="Huber K.J."/>
            <person name="Neumann-Schaal M."/>
            <person name="Geppert A."/>
            <person name="Luckner M."/>
            <person name="Wanner G."/>
            <person name="Overmann J."/>
        </authorList>
    </citation>
    <scope>NUCLEOTIDE SEQUENCE [LARGE SCALE GENOMIC DNA]</scope>
    <source>
        <strain evidence="6 7">Swamp67</strain>
    </source>
</reference>
<dbReference type="GO" id="GO:0005525">
    <property type="term" value="F:GTP binding"/>
    <property type="evidence" value="ECO:0007669"/>
    <property type="project" value="UniProtKB-UniRule"/>
</dbReference>
<dbReference type="RefSeq" id="WP_171161274.1">
    <property type="nucleotide sequence ID" value="NZ_CP053073.1"/>
</dbReference>
<dbReference type="Gene3D" id="1.10.40.50">
    <property type="entry name" value="Probable gtpase engc, domain 3"/>
    <property type="match status" value="1"/>
</dbReference>
<dbReference type="InterPro" id="IPR004881">
    <property type="entry name" value="Ribosome_biogen_GTPase_RsgA"/>
</dbReference>
<evidence type="ECO:0000313" key="6">
    <source>
        <dbReference type="EMBL" id="QJR14531.1"/>
    </source>
</evidence>
<dbReference type="SUPFAM" id="SSF52540">
    <property type="entry name" value="P-loop containing nucleoside triphosphate hydrolases"/>
    <property type="match status" value="1"/>
</dbReference>
<keyword evidence="2 3" id="KW-0342">GTP-binding</keyword>
<dbReference type="InParanoid" id="A0A6M4H4I3"/>
<accession>A0A6M4H4I3</accession>
<dbReference type="GO" id="GO:0003924">
    <property type="term" value="F:GTPase activity"/>
    <property type="evidence" value="ECO:0007669"/>
    <property type="project" value="UniProtKB-UniRule"/>
</dbReference>
<keyword evidence="3" id="KW-0690">Ribosome biogenesis</keyword>
<comment type="subcellular location">
    <subcellularLocation>
        <location evidence="3">Cytoplasm</location>
    </subcellularLocation>
</comment>
<protein>
    <recommendedName>
        <fullName evidence="3">Small ribosomal subunit biogenesis GTPase RsgA</fullName>
        <ecNumber evidence="3">3.6.1.-</ecNumber>
    </recommendedName>
</protein>
<keyword evidence="3" id="KW-0963">Cytoplasm</keyword>
<evidence type="ECO:0000313" key="7">
    <source>
        <dbReference type="Proteomes" id="UP000503096"/>
    </source>
</evidence>
<keyword evidence="1 3" id="KW-0547">Nucleotide-binding</keyword>
<keyword evidence="3 6" id="KW-0378">Hydrolase</keyword>
<dbReference type="Gene3D" id="3.40.50.300">
    <property type="entry name" value="P-loop containing nucleotide triphosphate hydrolases"/>
    <property type="match status" value="1"/>
</dbReference>
<dbReference type="Pfam" id="PF03193">
    <property type="entry name" value="RsgA_GTPase"/>
    <property type="match status" value="1"/>
</dbReference>
<name>A0A6M4H4I3_9PROT</name>
<dbReference type="CDD" id="cd01854">
    <property type="entry name" value="YjeQ_EngC"/>
    <property type="match status" value="1"/>
</dbReference>
<dbReference type="EC" id="3.6.1.-" evidence="3"/>
<organism evidence="6 7">
    <name type="scientific">Usitatibacter palustris</name>
    <dbReference type="NCBI Taxonomy" id="2732487"/>
    <lineage>
        <taxon>Bacteria</taxon>
        <taxon>Pseudomonadati</taxon>
        <taxon>Pseudomonadota</taxon>
        <taxon>Betaproteobacteria</taxon>
        <taxon>Nitrosomonadales</taxon>
        <taxon>Usitatibacteraceae</taxon>
        <taxon>Usitatibacter</taxon>
    </lineage>
</organism>
<dbReference type="PROSITE" id="PS51721">
    <property type="entry name" value="G_CP"/>
    <property type="match status" value="1"/>
</dbReference>
<gene>
    <name evidence="3 6" type="primary">rsgA</name>
    <name evidence="6" type="ORF">DSM104440_01332</name>
</gene>
<feature type="binding site" evidence="3">
    <location>
        <position position="270"/>
    </location>
    <ligand>
        <name>Zn(2+)</name>
        <dbReference type="ChEBI" id="CHEBI:29105"/>
    </ligand>
</feature>
<dbReference type="FunCoup" id="A0A6M4H4I3">
    <property type="interactions" value="399"/>
</dbReference>
<proteinExistence type="inferred from homology"/>
<dbReference type="KEGG" id="upl:DSM104440_01332"/>
<keyword evidence="3" id="KW-0694">RNA-binding</keyword>
<dbReference type="GO" id="GO:0019843">
    <property type="term" value="F:rRNA binding"/>
    <property type="evidence" value="ECO:0007669"/>
    <property type="project" value="UniProtKB-KW"/>
</dbReference>
<dbReference type="PANTHER" id="PTHR32120">
    <property type="entry name" value="SMALL RIBOSOMAL SUBUNIT BIOGENESIS GTPASE RSGA"/>
    <property type="match status" value="1"/>
</dbReference>
<dbReference type="PANTHER" id="PTHR32120:SF11">
    <property type="entry name" value="SMALL RIBOSOMAL SUBUNIT BIOGENESIS GTPASE RSGA 1, MITOCHONDRIAL-RELATED"/>
    <property type="match status" value="1"/>
</dbReference>
<dbReference type="PROSITE" id="PS50936">
    <property type="entry name" value="ENGC_GTPASE"/>
    <property type="match status" value="1"/>
</dbReference>
<feature type="domain" description="EngC GTPase" evidence="4">
    <location>
        <begin position="87"/>
        <end position="231"/>
    </location>
</feature>
<sequence>MTTRREREQQVVVEGRVVADFGREFLVELADRRQIVCTRKGKRQDAACGDFVEVKLTGSAQGSIIRVGTRRNLLFRSDEWKEKMLAANVDQVVILVAPKPVFSEAFLNLSLVACEAARIPVVIALNKSDLPEHAATLASLKLYQKIGYLVLSMSAKSDIAPLMPHLEGQLTLLVGQSGVGKSKTVNALVLSDVARVGELTASRETGAHTTTFSRMYRLDKDTVIIDTPGFQSFGLFHLTEDQIGEAMPEFRPFLGTCKFNDCAHRNEPGCKVIEAASRGEIKAERLSFYQVLIEQHRELHESHPDWKK</sequence>
<evidence type="ECO:0000256" key="1">
    <source>
        <dbReference type="ARBA" id="ARBA00022741"/>
    </source>
</evidence>
<comment type="function">
    <text evidence="3">One of several proteins that assist in the late maturation steps of the functional core of the 30S ribosomal subunit. Helps release RbfA from mature subunits. May play a role in the assembly of ribosomal proteins into the subunit. Circularly permuted GTPase that catalyzes slow GTP hydrolysis, GTPase activity is stimulated by the 30S ribosomal subunit.</text>
</comment>
<feature type="binding site" evidence="3">
    <location>
        <position position="264"/>
    </location>
    <ligand>
        <name>Zn(2+)</name>
        <dbReference type="ChEBI" id="CHEBI:29105"/>
    </ligand>
</feature>
<comment type="subunit">
    <text evidence="3">Monomer. Associates with 30S ribosomal subunit, binds 16S rRNA.</text>
</comment>
<evidence type="ECO:0000256" key="3">
    <source>
        <dbReference type="HAMAP-Rule" id="MF_01820"/>
    </source>
</evidence>
<comment type="caution">
    <text evidence="3">Lacks conserved residue(s) required for the propagation of feature annotation.</text>
</comment>
<comment type="cofactor">
    <cofactor evidence="3">
        <name>Zn(2+)</name>
        <dbReference type="ChEBI" id="CHEBI:29105"/>
    </cofactor>
    <text evidence="3">Binds 1 zinc ion per subunit.</text>
</comment>
<dbReference type="GO" id="GO:0042274">
    <property type="term" value="P:ribosomal small subunit biogenesis"/>
    <property type="evidence" value="ECO:0007669"/>
    <property type="project" value="UniProtKB-UniRule"/>
</dbReference>
<feature type="binding site" evidence="3">
    <location>
        <position position="262"/>
    </location>
    <ligand>
        <name>Zn(2+)</name>
        <dbReference type="ChEBI" id="CHEBI:29105"/>
    </ligand>
</feature>
<feature type="binding site" evidence="3">
    <location>
        <begin position="126"/>
        <end position="129"/>
    </location>
    <ligand>
        <name>GTP</name>
        <dbReference type="ChEBI" id="CHEBI:37565"/>
    </ligand>
</feature>
<dbReference type="InterPro" id="IPR027417">
    <property type="entry name" value="P-loop_NTPase"/>
</dbReference>
<dbReference type="NCBIfam" id="TIGR00157">
    <property type="entry name" value="ribosome small subunit-dependent GTPase A"/>
    <property type="match status" value="1"/>
</dbReference>